<dbReference type="Proteomes" id="UP001510562">
    <property type="component" value="Chromosome"/>
</dbReference>
<proteinExistence type="predicted"/>
<evidence type="ECO:0000313" key="1">
    <source>
        <dbReference type="EMBL" id="AKP44811.1"/>
    </source>
</evidence>
<protein>
    <submittedName>
        <fullName evidence="1">Uncharacterized protein</fullName>
    </submittedName>
</protein>
<keyword evidence="2" id="KW-1185">Reference proteome</keyword>
<sequence length="58" mass="6984">MLENLIKEYFLDSFCIENINTDMKNLEIKIDNIYNCLNNTLNENQRKLLSQFDELLKI</sequence>
<organism evidence="1 2">
    <name type="scientific">Clostridioides difficile ATCC 9689 = DSM 1296</name>
    <dbReference type="NCBI Taxonomy" id="1121308"/>
    <lineage>
        <taxon>Bacteria</taxon>
        <taxon>Bacillati</taxon>
        <taxon>Bacillota</taxon>
        <taxon>Clostridia</taxon>
        <taxon>Peptostreptococcales</taxon>
        <taxon>Peptostreptococcaceae</taxon>
        <taxon>Clostridioides</taxon>
    </lineage>
</organism>
<reference evidence="1 2" key="1">
    <citation type="journal article" date="2015" name="Genome Announc.">
        <title>Complete Genome Sequence of the Novel Temperate Clostridium difficile Phage phiCDIF1296T.</title>
        <authorList>
            <person name="Wittmann J."/>
            <person name="Riedel T."/>
            <person name="Bunk B."/>
            <person name="Sproer C."/>
            <person name="Gronow S."/>
            <person name="Overmann J."/>
        </authorList>
    </citation>
    <scope>NUCLEOTIDE SEQUENCE [LARGE SCALE GENOMIC DNA]</scope>
    <source>
        <strain evidence="2">ATCC 9689 / DSM 1296 / BCRC 10642 / JCM 1296 / NCIMB 10666 / NCTC 11209 / 90556-M6S</strain>
    </source>
</reference>
<accession>A0ACA7UP15</accession>
<evidence type="ECO:0000313" key="2">
    <source>
        <dbReference type="Proteomes" id="UP001510562"/>
    </source>
</evidence>
<dbReference type="EMBL" id="CP011970">
    <property type="protein sequence ID" value="AKP44811.1"/>
    <property type="molecule type" value="Genomic_DNA"/>
</dbReference>
<name>A0ACA7UP15_CLODI</name>
<gene>
    <name evidence="1" type="ORF">CDIF1296T_phi137</name>
</gene>